<reference evidence="6 7" key="1">
    <citation type="submission" date="2020-06" db="EMBL/GenBank/DDBJ databases">
        <authorList>
            <consortium name="Wellcome Sanger Institute Data Sharing"/>
        </authorList>
    </citation>
    <scope>NUCLEOTIDE SEQUENCE [LARGE SCALE GENOMIC DNA]</scope>
</reference>
<dbReference type="AlphaFoldDB" id="A0AAY4AUD8"/>
<dbReference type="Gene3D" id="3.30.890.10">
    <property type="entry name" value="Methyl-cpg-binding Protein 2, Chain A"/>
    <property type="match status" value="1"/>
</dbReference>
<keyword evidence="3" id="KW-0539">Nucleus</keyword>
<keyword evidence="7" id="KW-1185">Reference proteome</keyword>
<gene>
    <name evidence="6" type="primary">MECP2</name>
</gene>
<evidence type="ECO:0000256" key="1">
    <source>
        <dbReference type="ARBA" id="ARBA00004123"/>
    </source>
</evidence>
<dbReference type="PANTHER" id="PTHR15074">
    <property type="entry name" value="METHYL-CPG-BINDING PROTEIN"/>
    <property type="match status" value="1"/>
</dbReference>
<keyword evidence="2" id="KW-0597">Phosphoprotein</keyword>
<comment type="subcellular location">
    <subcellularLocation>
        <location evidence="1">Nucleus</location>
    </subcellularLocation>
</comment>
<accession>A0AAY4AUD8</accession>
<feature type="domain" description="MBD" evidence="5">
    <location>
        <begin position="101"/>
        <end position="168"/>
    </location>
</feature>
<dbReference type="GO" id="GO:0010385">
    <property type="term" value="F:double-stranded methylated DNA binding"/>
    <property type="evidence" value="ECO:0007669"/>
    <property type="project" value="TreeGrafter"/>
</dbReference>
<evidence type="ECO:0000256" key="3">
    <source>
        <dbReference type="ARBA" id="ARBA00023242"/>
    </source>
</evidence>
<dbReference type="InterPro" id="IPR001739">
    <property type="entry name" value="Methyl_CpG_DNA-bd"/>
</dbReference>
<dbReference type="GeneTree" id="ENSGT00530000063687"/>
<dbReference type="Proteomes" id="UP000694580">
    <property type="component" value="Chromosome 10"/>
</dbReference>
<reference evidence="6" key="2">
    <citation type="submission" date="2025-08" db="UniProtKB">
        <authorList>
            <consortium name="Ensembl"/>
        </authorList>
    </citation>
    <scope>IDENTIFICATION</scope>
</reference>
<evidence type="ECO:0000313" key="6">
    <source>
        <dbReference type="Ensembl" id="ENSDCDP00010011965.1"/>
    </source>
</evidence>
<dbReference type="GO" id="GO:0003682">
    <property type="term" value="F:chromatin binding"/>
    <property type="evidence" value="ECO:0007669"/>
    <property type="project" value="TreeGrafter"/>
</dbReference>
<dbReference type="CDD" id="cd01396">
    <property type="entry name" value="MeCP2_MBD"/>
    <property type="match status" value="1"/>
</dbReference>
<evidence type="ECO:0000313" key="7">
    <source>
        <dbReference type="Proteomes" id="UP000694580"/>
    </source>
</evidence>
<dbReference type="SUPFAM" id="SSF54171">
    <property type="entry name" value="DNA-binding domain"/>
    <property type="match status" value="1"/>
</dbReference>
<dbReference type="InterPro" id="IPR045138">
    <property type="entry name" value="MeCP2/MBD4"/>
</dbReference>
<dbReference type="PROSITE" id="PS50982">
    <property type="entry name" value="MBD"/>
    <property type="match status" value="1"/>
</dbReference>
<sequence length="206" mass="23239">MRAVHVFASLVVHRHVGRFLTACSWFEGSKEKTQKQKKGRRERQDVEKAESTTSGPPLSPLQGETSAGPAKPEPSDPTSRESPEEAESSVSAKQRRSIIRDRGPLYDDPSLPPGWTRKLKQRKSGRSAGKFDVYLINPEGKAFRSKVELMAYFQKVGTSPFSKNPPPPRKTKKNTYTHTLTQMYTYLKKKGSCCVMFSLWVGQFNM</sequence>
<evidence type="ECO:0000256" key="4">
    <source>
        <dbReference type="SAM" id="MobiDB-lite"/>
    </source>
</evidence>
<dbReference type="GO" id="GO:0008327">
    <property type="term" value="F:methyl-CpG binding"/>
    <property type="evidence" value="ECO:0007669"/>
    <property type="project" value="TreeGrafter"/>
</dbReference>
<dbReference type="PANTHER" id="PTHR15074:SF6">
    <property type="entry name" value="METHYL-CPG-BINDING PROTEIN 2"/>
    <property type="match status" value="1"/>
</dbReference>
<dbReference type="GO" id="GO:0000792">
    <property type="term" value="C:heterochromatin"/>
    <property type="evidence" value="ECO:0007669"/>
    <property type="project" value="TreeGrafter"/>
</dbReference>
<dbReference type="InterPro" id="IPR016177">
    <property type="entry name" value="DNA-bd_dom_sf"/>
</dbReference>
<proteinExistence type="predicted"/>
<evidence type="ECO:0000259" key="5">
    <source>
        <dbReference type="PROSITE" id="PS50982"/>
    </source>
</evidence>
<feature type="region of interest" description="Disordered" evidence="4">
    <location>
        <begin position="29"/>
        <end position="123"/>
    </location>
</feature>
<dbReference type="Pfam" id="PF01429">
    <property type="entry name" value="MBD"/>
    <property type="match status" value="1"/>
</dbReference>
<reference evidence="6" key="3">
    <citation type="submission" date="2025-09" db="UniProtKB">
        <authorList>
            <consortium name="Ensembl"/>
        </authorList>
    </citation>
    <scope>IDENTIFICATION</scope>
</reference>
<evidence type="ECO:0000256" key="2">
    <source>
        <dbReference type="ARBA" id="ARBA00022553"/>
    </source>
</evidence>
<dbReference type="GO" id="GO:0000122">
    <property type="term" value="P:negative regulation of transcription by RNA polymerase II"/>
    <property type="evidence" value="ECO:0007669"/>
    <property type="project" value="TreeGrafter"/>
</dbReference>
<organism evidence="6 7">
    <name type="scientific">Denticeps clupeoides</name>
    <name type="common">denticle herring</name>
    <dbReference type="NCBI Taxonomy" id="299321"/>
    <lineage>
        <taxon>Eukaryota</taxon>
        <taxon>Metazoa</taxon>
        <taxon>Chordata</taxon>
        <taxon>Craniata</taxon>
        <taxon>Vertebrata</taxon>
        <taxon>Euteleostomi</taxon>
        <taxon>Actinopterygii</taxon>
        <taxon>Neopterygii</taxon>
        <taxon>Teleostei</taxon>
        <taxon>Clupei</taxon>
        <taxon>Clupeiformes</taxon>
        <taxon>Denticipitoidei</taxon>
        <taxon>Denticipitidae</taxon>
        <taxon>Denticeps</taxon>
    </lineage>
</organism>
<dbReference type="SMART" id="SM00391">
    <property type="entry name" value="MBD"/>
    <property type="match status" value="1"/>
</dbReference>
<protein>
    <recommendedName>
        <fullName evidence="5">MBD domain-containing protein</fullName>
    </recommendedName>
</protein>
<dbReference type="GO" id="GO:0005634">
    <property type="term" value="C:nucleus"/>
    <property type="evidence" value="ECO:0007669"/>
    <property type="project" value="UniProtKB-SubCell"/>
</dbReference>
<dbReference type="Ensembl" id="ENSDCDT00010012545.1">
    <property type="protein sequence ID" value="ENSDCDP00010011965.1"/>
    <property type="gene ID" value="ENSDCDG00010005327.1"/>
</dbReference>
<name>A0AAY4AUD8_9TELE</name>